<dbReference type="AlphaFoldDB" id="A0AA39GC51"/>
<accession>A0AA39GC51</accession>
<dbReference type="Proteomes" id="UP001175261">
    <property type="component" value="Unassembled WGS sequence"/>
</dbReference>
<dbReference type="SUPFAM" id="SSF52374">
    <property type="entry name" value="Nucleotidylyl transferase"/>
    <property type="match status" value="1"/>
</dbReference>
<proteinExistence type="inferred from homology"/>
<evidence type="ECO:0000256" key="6">
    <source>
        <dbReference type="ARBA" id="ARBA00022833"/>
    </source>
</evidence>
<feature type="region of interest" description="Disordered" evidence="11">
    <location>
        <begin position="766"/>
        <end position="795"/>
    </location>
</feature>
<dbReference type="HAMAP" id="MF_00041">
    <property type="entry name" value="Cys_tRNA_synth"/>
    <property type="match status" value="1"/>
</dbReference>
<dbReference type="PANTHER" id="PTHR10890:SF3">
    <property type="entry name" value="CYSTEINE--TRNA LIGASE, CYTOPLASMIC"/>
    <property type="match status" value="1"/>
</dbReference>
<name>A0AA39GC51_SARSR</name>
<evidence type="ECO:0000256" key="3">
    <source>
        <dbReference type="ARBA" id="ARBA00022598"/>
    </source>
</evidence>
<dbReference type="EC" id="6.1.1.16" evidence="2"/>
<evidence type="ECO:0000256" key="5">
    <source>
        <dbReference type="ARBA" id="ARBA00022741"/>
    </source>
</evidence>
<comment type="caution">
    <text evidence="13">The sequence shown here is derived from an EMBL/GenBank/DDBJ whole genome shotgun (WGS) entry which is preliminary data.</text>
</comment>
<keyword evidence="4" id="KW-0479">Metal-binding</keyword>
<keyword evidence="7" id="KW-0067">ATP-binding</keyword>
<gene>
    <name evidence="13" type="ORF">NLU13_8671</name>
</gene>
<dbReference type="GO" id="GO:0005524">
    <property type="term" value="F:ATP binding"/>
    <property type="evidence" value="ECO:0007669"/>
    <property type="project" value="UniProtKB-KW"/>
</dbReference>
<dbReference type="GO" id="GO:0004817">
    <property type="term" value="F:cysteine-tRNA ligase activity"/>
    <property type="evidence" value="ECO:0007669"/>
    <property type="project" value="UniProtKB-EC"/>
</dbReference>
<evidence type="ECO:0000256" key="10">
    <source>
        <dbReference type="ARBA" id="ARBA00031499"/>
    </source>
</evidence>
<evidence type="ECO:0000256" key="9">
    <source>
        <dbReference type="ARBA" id="ARBA00023146"/>
    </source>
</evidence>
<evidence type="ECO:0000259" key="12">
    <source>
        <dbReference type="Pfam" id="PF01406"/>
    </source>
</evidence>
<dbReference type="InterPro" id="IPR024909">
    <property type="entry name" value="Cys-tRNA/MSH_ligase"/>
</dbReference>
<sequence length="850" mass="94479">MVLRLSAGRAVYLIAPVSHRFSSTLRRPLSTIAARQHKMASTTETSQAPVLRILNSLGRQKTVFTPIDPEKKRVTWYTCGPTCYDDAHQGHGRNAVSLDIIRRILRDYFGYSVNFVMNITDVDDKIILKSRYLHLETKLRDDLESQEWAKAKTDALTIGKEALNSYISKNLPLLSPDTSAANYGDEVKKAYRRIVEEEVTEEQDAKLKMHIHNGQQASSALLTLEGATDPASLSAFVDQAKDVLHRYLDQLHGATVDSKDHDLFSAVARKYEERYFEDMHSLNVLDPDVLTRATEYIPQMIAFVQRIVDKGFAYPVDDGSVYFDISAFEAAGHSYSILEPWNRNNAALRADGEGSLANKSAVKRNEADFALWKSSRPGEPAWPSPWSENGGRPGWHIECSCMASDVLGGAIDLHSGGEDLRWPHHDNEIAQSVAYWSEGGKSTPWVNYWLHTGHLGIKGLKMSKSLKNFITIRDALKQPGWNSRVLRICFLLGAWNDKIEVTDTSLATAAAWESKMNNFFLQALVVGRSLDDLPATLDSLCKEESTFEPLVKAKASLHEALCDSFDTPSAMRIISNFVTECNTTTLPSSDLLAGALWVNRIVTIFGLNPQGEAAVLAQSASGTEQSTQLIAWHGVEIPAEAREPIYAASKLRDNIRQQVLSDPSNIDYSLMKERVSGVSLGAASGTPADSATQYHSVARQFRDDIDRLASESAPAKDILSLCDAFRDVQLYSLDIYLQDGESGPAVVRPLDQSIRKAIEQKRAAAEAAQSEKAKRKAEEAAKQKERDSKASINPVDMFRNEQYSAWDEQGIPTKDAKGEEVTKSAKKKLVKLHEKQQKLYKDWLAGQDSK</sequence>
<protein>
    <recommendedName>
        <fullName evidence="2">cysteine--tRNA ligase</fullName>
        <ecNumber evidence="2">6.1.1.16</ecNumber>
    </recommendedName>
    <alternativeName>
        <fullName evidence="10">Cysteinyl-tRNA synthetase</fullName>
    </alternativeName>
</protein>
<dbReference type="EMBL" id="JAPDFR010000008">
    <property type="protein sequence ID" value="KAK0384585.1"/>
    <property type="molecule type" value="Genomic_DNA"/>
</dbReference>
<keyword evidence="5" id="KW-0547">Nucleotide-binding</keyword>
<evidence type="ECO:0000256" key="7">
    <source>
        <dbReference type="ARBA" id="ARBA00022840"/>
    </source>
</evidence>
<dbReference type="InterPro" id="IPR015803">
    <property type="entry name" value="Cys-tRNA-ligase"/>
</dbReference>
<keyword evidence="8" id="KW-0648">Protein biosynthesis</keyword>
<dbReference type="SUPFAM" id="SSF47323">
    <property type="entry name" value="Anticodon-binding domain of a subclass of class I aminoacyl-tRNA synthetases"/>
    <property type="match status" value="1"/>
</dbReference>
<reference evidence="13" key="1">
    <citation type="submission" date="2022-10" db="EMBL/GenBank/DDBJ databases">
        <title>Determination and structural analysis of whole genome sequence of Sarocladium strictum F4-1.</title>
        <authorList>
            <person name="Hu L."/>
            <person name="Jiang Y."/>
        </authorList>
    </citation>
    <scope>NUCLEOTIDE SEQUENCE</scope>
    <source>
        <strain evidence="13">F4-1</strain>
    </source>
</reference>
<evidence type="ECO:0000313" key="13">
    <source>
        <dbReference type="EMBL" id="KAK0384585.1"/>
    </source>
</evidence>
<evidence type="ECO:0000313" key="14">
    <source>
        <dbReference type="Proteomes" id="UP001175261"/>
    </source>
</evidence>
<dbReference type="InterPro" id="IPR032678">
    <property type="entry name" value="tRNA-synt_1_cat_dom"/>
</dbReference>
<dbReference type="FunFam" id="3.40.50.620:FF:000186">
    <property type="entry name" value="Putative Cysteinyl-tRNA synthetase"/>
    <property type="match status" value="1"/>
</dbReference>
<dbReference type="PRINTS" id="PR00983">
    <property type="entry name" value="TRNASYNTHCYS"/>
</dbReference>
<evidence type="ECO:0000256" key="1">
    <source>
        <dbReference type="ARBA" id="ARBA00001947"/>
    </source>
</evidence>
<dbReference type="CDD" id="cd00672">
    <property type="entry name" value="CysRS_core"/>
    <property type="match status" value="1"/>
</dbReference>
<keyword evidence="3" id="KW-0436">Ligase</keyword>
<evidence type="ECO:0000256" key="4">
    <source>
        <dbReference type="ARBA" id="ARBA00022723"/>
    </source>
</evidence>
<feature type="domain" description="tRNA synthetases class I catalytic" evidence="12">
    <location>
        <begin position="70"/>
        <end position="509"/>
    </location>
</feature>
<dbReference type="Gene3D" id="3.40.50.620">
    <property type="entry name" value="HUPs"/>
    <property type="match status" value="2"/>
</dbReference>
<organism evidence="13 14">
    <name type="scientific">Sarocladium strictum</name>
    <name type="common">Black bundle disease fungus</name>
    <name type="synonym">Acremonium strictum</name>
    <dbReference type="NCBI Taxonomy" id="5046"/>
    <lineage>
        <taxon>Eukaryota</taxon>
        <taxon>Fungi</taxon>
        <taxon>Dikarya</taxon>
        <taxon>Ascomycota</taxon>
        <taxon>Pezizomycotina</taxon>
        <taxon>Sordariomycetes</taxon>
        <taxon>Hypocreomycetidae</taxon>
        <taxon>Hypocreales</taxon>
        <taxon>Sarocladiaceae</taxon>
        <taxon>Sarocladium</taxon>
    </lineage>
</organism>
<evidence type="ECO:0000256" key="2">
    <source>
        <dbReference type="ARBA" id="ARBA00012832"/>
    </source>
</evidence>
<dbReference type="GO" id="GO:0006423">
    <property type="term" value="P:cysteinyl-tRNA aminoacylation"/>
    <property type="evidence" value="ECO:0007669"/>
    <property type="project" value="InterPro"/>
</dbReference>
<dbReference type="GO" id="GO:0046872">
    <property type="term" value="F:metal ion binding"/>
    <property type="evidence" value="ECO:0007669"/>
    <property type="project" value="UniProtKB-KW"/>
</dbReference>
<keyword evidence="14" id="KW-1185">Reference proteome</keyword>
<keyword evidence="9" id="KW-0030">Aminoacyl-tRNA synthetase</keyword>
<dbReference type="PANTHER" id="PTHR10890">
    <property type="entry name" value="CYSTEINYL-TRNA SYNTHETASE"/>
    <property type="match status" value="1"/>
</dbReference>
<dbReference type="GO" id="GO:0005737">
    <property type="term" value="C:cytoplasm"/>
    <property type="evidence" value="ECO:0007669"/>
    <property type="project" value="TreeGrafter"/>
</dbReference>
<dbReference type="InterPro" id="IPR009080">
    <property type="entry name" value="tRNAsynth_Ia_anticodon-bd"/>
</dbReference>
<keyword evidence="6" id="KW-0862">Zinc</keyword>
<dbReference type="Pfam" id="PF01406">
    <property type="entry name" value="tRNA-synt_1e"/>
    <property type="match status" value="1"/>
</dbReference>
<feature type="compositionally biased region" description="Basic and acidic residues" evidence="11">
    <location>
        <begin position="766"/>
        <end position="789"/>
    </location>
</feature>
<evidence type="ECO:0000256" key="11">
    <source>
        <dbReference type="SAM" id="MobiDB-lite"/>
    </source>
</evidence>
<evidence type="ECO:0000256" key="8">
    <source>
        <dbReference type="ARBA" id="ARBA00022917"/>
    </source>
</evidence>
<dbReference type="NCBIfam" id="TIGR00435">
    <property type="entry name" value="cysS"/>
    <property type="match status" value="1"/>
</dbReference>
<dbReference type="InterPro" id="IPR014729">
    <property type="entry name" value="Rossmann-like_a/b/a_fold"/>
</dbReference>
<comment type="cofactor">
    <cofactor evidence="1">
        <name>Zn(2+)</name>
        <dbReference type="ChEBI" id="CHEBI:29105"/>
    </cofactor>
</comment>